<dbReference type="AlphaFoldDB" id="A0A226HL62"/>
<evidence type="ECO:0000313" key="2">
    <source>
        <dbReference type="EMBL" id="OXA94371.1"/>
    </source>
</evidence>
<feature type="signal peptide" evidence="1">
    <location>
        <begin position="1"/>
        <end position="21"/>
    </location>
</feature>
<keyword evidence="1" id="KW-0732">Signal</keyword>
<name>A0A226HL62_9FLAO</name>
<reference evidence="2 3" key="1">
    <citation type="submission" date="2016-11" db="EMBL/GenBank/DDBJ databases">
        <title>Whole genomes of Flavobacteriaceae.</title>
        <authorList>
            <person name="Stine C."/>
            <person name="Li C."/>
            <person name="Tadesse D."/>
        </authorList>
    </citation>
    <scope>NUCLEOTIDE SEQUENCE [LARGE SCALE GENOMIC DNA]</scope>
    <source>
        <strain evidence="2 3">DSM 18292</strain>
    </source>
</reference>
<keyword evidence="3" id="KW-1185">Reference proteome</keyword>
<evidence type="ECO:0000313" key="3">
    <source>
        <dbReference type="Proteomes" id="UP000198345"/>
    </source>
</evidence>
<sequence length="220" mass="25449">MKKTFFLLTLPLLIISCTTTSTDLETLKFDTDILSIIKDSTKFEKDKNVDYGNVAYVTEEVDIFKYGNVVFSNLKMRDTEKNSLISYTSSISLYVDNFKSNKFSGYILTIENEKEGIELLNYIKGKFGKPLRENIYNKNNHLQSNYLWDDKKRNQVVYISQNTESFSGGKNKFISTELTVLKRGLKLVPDEGTDPEKLKKILEENPNALEVIEILKNRFY</sequence>
<dbReference type="RefSeq" id="WP_089048713.1">
    <property type="nucleotide sequence ID" value="NZ_FXTV01000012.1"/>
</dbReference>
<evidence type="ECO:0008006" key="4">
    <source>
        <dbReference type="Google" id="ProtNLM"/>
    </source>
</evidence>
<evidence type="ECO:0000256" key="1">
    <source>
        <dbReference type="SAM" id="SignalP"/>
    </source>
</evidence>
<dbReference type="EMBL" id="MUGW01000009">
    <property type="protein sequence ID" value="OXA94371.1"/>
    <property type="molecule type" value="Genomic_DNA"/>
</dbReference>
<dbReference type="Proteomes" id="UP000198345">
    <property type="component" value="Unassembled WGS sequence"/>
</dbReference>
<protein>
    <recommendedName>
        <fullName evidence="4">Lipoprotein</fullName>
    </recommendedName>
</protein>
<dbReference type="OrthoDB" id="1359371at2"/>
<feature type="chain" id="PRO_5013370806" description="Lipoprotein" evidence="1">
    <location>
        <begin position="22"/>
        <end position="220"/>
    </location>
</feature>
<accession>A0A226HL62</accession>
<gene>
    <name evidence="2" type="ORF">B0A66_04760</name>
</gene>
<comment type="caution">
    <text evidence="2">The sequence shown here is derived from an EMBL/GenBank/DDBJ whole genome shotgun (WGS) entry which is preliminary data.</text>
</comment>
<organism evidence="2 3">
    <name type="scientific">Flavobacterium hercynium</name>
    <dbReference type="NCBI Taxonomy" id="387094"/>
    <lineage>
        <taxon>Bacteria</taxon>
        <taxon>Pseudomonadati</taxon>
        <taxon>Bacteroidota</taxon>
        <taxon>Flavobacteriia</taxon>
        <taxon>Flavobacteriales</taxon>
        <taxon>Flavobacteriaceae</taxon>
        <taxon>Flavobacterium</taxon>
    </lineage>
</organism>
<dbReference type="PROSITE" id="PS51257">
    <property type="entry name" value="PROKAR_LIPOPROTEIN"/>
    <property type="match status" value="1"/>
</dbReference>
<proteinExistence type="predicted"/>